<protein>
    <recommendedName>
        <fullName evidence="4">DUF4374 domain-containing protein</fullName>
    </recommendedName>
</protein>
<evidence type="ECO:0008006" key="4">
    <source>
        <dbReference type="Google" id="ProtNLM"/>
    </source>
</evidence>
<dbReference type="GeneID" id="78342931"/>
<gene>
    <name evidence="2" type="ORF">A5CBH24_22170</name>
</gene>
<dbReference type="SUPFAM" id="SSF50952">
    <property type="entry name" value="Soluble quinoprotein glucose dehydrogenase"/>
    <property type="match status" value="1"/>
</dbReference>
<keyword evidence="3" id="KW-1185">Reference proteome</keyword>
<dbReference type="Proteomes" id="UP000318946">
    <property type="component" value="Chromosome"/>
</dbReference>
<name>A0A4Y1WWS1_9BACT</name>
<dbReference type="InterPro" id="IPR011041">
    <property type="entry name" value="Quinoprot_gluc/sorb_DH_b-prop"/>
</dbReference>
<dbReference type="KEGG" id="acou:A5CBH24_22170"/>
<evidence type="ECO:0000313" key="3">
    <source>
        <dbReference type="Proteomes" id="UP000318946"/>
    </source>
</evidence>
<evidence type="ECO:0000313" key="2">
    <source>
        <dbReference type="EMBL" id="BBL04904.1"/>
    </source>
</evidence>
<dbReference type="OrthoDB" id="624688at2"/>
<feature type="chain" id="PRO_5021495613" description="DUF4374 domain-containing protein" evidence="1">
    <location>
        <begin position="18"/>
        <end position="392"/>
    </location>
</feature>
<sequence length="392" mass="43894">MILKRLIPILLVVPLLAACPSGNPNGKMPVDVSKLPRQIYSGEQGPFHVQGIAVDLDRGYMYFSFTTTLLKTDMQGNLLGSVEGMTGHLGCMTLNPDDGRLYASIEYKHDAIGKGILNKLEGVRNDEQTGFYVAVFDVDRIDRIGMNAEKDDVMKTVYIKEAVDDYYAKVSNNGQELEHRFGCSGIDGVTFAPAFGQSRDGKKYLYVAYGIYGDTLRTDNDYQVILAYDTRDWKQYEQPLTQENLHKSGPEKPLHKYFLYTGNTSWGIQNLAYDKASGNMHAAVYKGKKSHYPNYSYFVIDGSKAPERKQLQGFDPAVEAEVLSLLPEGLHDAQSDTWGWNFKWGTTGLCPIGDGYFYISHNAKDKQTGNQSSTVQLYKWTGNPDKAFEPVE</sequence>
<organism evidence="2 3">
    <name type="scientific">Alistipes communis</name>
    <dbReference type="NCBI Taxonomy" id="2585118"/>
    <lineage>
        <taxon>Bacteria</taxon>
        <taxon>Pseudomonadati</taxon>
        <taxon>Bacteroidota</taxon>
        <taxon>Bacteroidia</taxon>
        <taxon>Bacteroidales</taxon>
        <taxon>Rikenellaceae</taxon>
        <taxon>Alistipes</taxon>
    </lineage>
</organism>
<proteinExistence type="predicted"/>
<accession>A0A4Y1WWS1</accession>
<dbReference type="PROSITE" id="PS51257">
    <property type="entry name" value="PROKAR_LIPOPROTEIN"/>
    <property type="match status" value="1"/>
</dbReference>
<feature type="signal peptide" evidence="1">
    <location>
        <begin position="1"/>
        <end position="17"/>
    </location>
</feature>
<keyword evidence="1" id="KW-0732">Signal</keyword>
<dbReference type="RefSeq" id="WP_141413220.1">
    <property type="nucleotide sequence ID" value="NZ_AP019735.1"/>
</dbReference>
<dbReference type="EMBL" id="AP019735">
    <property type="protein sequence ID" value="BBL04904.1"/>
    <property type="molecule type" value="Genomic_DNA"/>
</dbReference>
<evidence type="ECO:0000256" key="1">
    <source>
        <dbReference type="SAM" id="SignalP"/>
    </source>
</evidence>
<dbReference type="AlphaFoldDB" id="A0A4Y1WWS1"/>
<reference evidence="3" key="1">
    <citation type="submission" date="2019-06" db="EMBL/GenBank/DDBJ databases">
        <title>Alistipes onderdonkii subsp. vulgaris subsp. nov., Alistipes dispar sp. nov. and Alistipes communis sp. nov., isolated from human faeces, and creation of Alistipes onderdonkii subsp. onderdonkii subsp. nov.</title>
        <authorList>
            <person name="Sakamoto M."/>
            <person name="Ikeyama N."/>
            <person name="Ogata Y."/>
            <person name="Suda W."/>
            <person name="Iino T."/>
            <person name="Hattori M."/>
            <person name="Ohkuma M."/>
        </authorList>
    </citation>
    <scope>NUCLEOTIDE SEQUENCE [LARGE SCALE GENOMIC DNA]</scope>
    <source>
        <strain evidence="3">5CBH24</strain>
    </source>
</reference>